<gene>
    <name evidence="2" type="ORF">dsat_2095</name>
</gene>
<dbReference type="PATRIC" id="fig|1121439.3.peg.481"/>
<feature type="region of interest" description="Disordered" evidence="1">
    <location>
        <begin position="423"/>
        <end position="443"/>
    </location>
</feature>
<dbReference type="AlphaFoldDB" id="S7UN31"/>
<feature type="region of interest" description="Disordered" evidence="1">
    <location>
        <begin position="252"/>
        <end position="377"/>
    </location>
</feature>
<evidence type="ECO:0000313" key="2">
    <source>
        <dbReference type="EMBL" id="EPR35394.1"/>
    </source>
</evidence>
<feature type="compositionally biased region" description="Low complexity" evidence="1">
    <location>
        <begin position="298"/>
        <end position="318"/>
    </location>
</feature>
<comment type="caution">
    <text evidence="2">The sequence shown here is derived from an EMBL/GenBank/DDBJ whole genome shotgun (WGS) entry which is preliminary data.</text>
</comment>
<organism evidence="2 3">
    <name type="scientific">Alkalidesulfovibrio alkalitolerans DSM 16529</name>
    <dbReference type="NCBI Taxonomy" id="1121439"/>
    <lineage>
        <taxon>Bacteria</taxon>
        <taxon>Pseudomonadati</taxon>
        <taxon>Thermodesulfobacteriota</taxon>
        <taxon>Desulfovibrionia</taxon>
        <taxon>Desulfovibrionales</taxon>
        <taxon>Desulfovibrionaceae</taxon>
        <taxon>Alkalidesulfovibrio</taxon>
    </lineage>
</organism>
<dbReference type="OrthoDB" id="1676884at2"/>
<accession>S7UN31</accession>
<evidence type="ECO:0000256" key="1">
    <source>
        <dbReference type="SAM" id="MobiDB-lite"/>
    </source>
</evidence>
<reference evidence="2 3" key="1">
    <citation type="journal article" date="2013" name="Genome Announc.">
        <title>Draft genome sequences for three mercury-methylating, sulfate-reducing bacteria.</title>
        <authorList>
            <person name="Brown S.D."/>
            <person name="Hurt R.A.Jr."/>
            <person name="Gilmour C.C."/>
            <person name="Elias D.A."/>
        </authorList>
    </citation>
    <scope>NUCLEOTIDE SEQUENCE [LARGE SCALE GENOMIC DNA]</scope>
    <source>
        <strain evidence="2 3">DSM 16529</strain>
    </source>
</reference>
<feature type="compositionally biased region" description="Polar residues" evidence="1">
    <location>
        <begin position="338"/>
        <end position="348"/>
    </location>
</feature>
<dbReference type="RefSeq" id="WP_020885981.1">
    <property type="nucleotide sequence ID" value="NZ_ATHI01000004.1"/>
</dbReference>
<protein>
    <submittedName>
        <fullName evidence="2">Uncharacterized protein</fullName>
    </submittedName>
</protein>
<dbReference type="STRING" id="1121439.dsat_2095"/>
<dbReference type="eggNOG" id="ENOG5031MDB">
    <property type="taxonomic scope" value="Bacteria"/>
</dbReference>
<evidence type="ECO:0000313" key="3">
    <source>
        <dbReference type="Proteomes" id="UP000014975"/>
    </source>
</evidence>
<dbReference type="EMBL" id="ATHI01000004">
    <property type="protein sequence ID" value="EPR35394.1"/>
    <property type="molecule type" value="Genomic_DNA"/>
</dbReference>
<dbReference type="Proteomes" id="UP000014975">
    <property type="component" value="Unassembled WGS sequence"/>
</dbReference>
<name>S7UN31_9BACT</name>
<sequence length="466" mass="50052">MSRKEAIRAFVVDAVHVAEGAPDETRYAASFAQKGKSGLSFGRCQHDVAVNDDARKKFETALKNAKDDANNDMFTNDEYDKVLELSSRSGVTAEDFEKEAPGLLEKVNAALNTEEARTAIDGLDAAREKVVIGFADTIMEAAKRNPNGPGVFDPDHPDFAQAIAMAAQWGNRSGGVATLAAWAEGKEVKLSTTTDKPETCISDGPPSLGGMDDYFSKTKYFRDDAPDELPKWTERHAGFAKDAMARREKDYAFTDETGESRPAFGGQAMARSETAEAGQEPAGSPSADSGSDLEREPSASLRQPAAPLPQAQARAAAAGTEPTDGLPHARPLHLPTPVTDQPGASQTLLERAAPATVPAHGPAAVRPLPDASATMPGHAELPAAAMPRVKNLLFDPIDPADLQDDMKPVSTLEYLTEVFAEAASGRPEGRPPKRPAWFRPSNPQELTTDEYIWQVFNPGHSLRRRV</sequence>
<proteinExistence type="predicted"/>
<keyword evidence="3" id="KW-1185">Reference proteome</keyword>